<evidence type="ECO:0000256" key="2">
    <source>
        <dbReference type="SAM" id="Phobius"/>
    </source>
</evidence>
<feature type="region of interest" description="Disordered" evidence="1">
    <location>
        <begin position="73"/>
        <end position="93"/>
    </location>
</feature>
<name>A0A1H8KWE8_9RHOB</name>
<dbReference type="STRING" id="34002.SAMN04489859_102546"/>
<dbReference type="RefSeq" id="WP_090614419.1">
    <property type="nucleotide sequence ID" value="NZ_CP067124.1"/>
</dbReference>
<feature type="transmembrane region" description="Helical" evidence="2">
    <location>
        <begin position="32"/>
        <end position="51"/>
    </location>
</feature>
<keyword evidence="4" id="KW-1185">Reference proteome</keyword>
<sequence>MSDLLLLGGVALGVLSVIVAVIQLLQMRPPRAGAILLVLAIVALLSGAWLAPQPFRLAHICDAWTRLTGGEVAPATDMAPDTDAAGAELPLSN</sequence>
<evidence type="ECO:0000313" key="3">
    <source>
        <dbReference type="EMBL" id="SEN97214.1"/>
    </source>
</evidence>
<gene>
    <name evidence="3" type="ORF">SAMN04489859_102546</name>
</gene>
<evidence type="ECO:0000256" key="1">
    <source>
        <dbReference type="SAM" id="MobiDB-lite"/>
    </source>
</evidence>
<keyword evidence="2" id="KW-0812">Transmembrane</keyword>
<organism evidence="3 4">
    <name type="scientific">Paracoccus alcaliphilus</name>
    <dbReference type="NCBI Taxonomy" id="34002"/>
    <lineage>
        <taxon>Bacteria</taxon>
        <taxon>Pseudomonadati</taxon>
        <taxon>Pseudomonadota</taxon>
        <taxon>Alphaproteobacteria</taxon>
        <taxon>Rhodobacterales</taxon>
        <taxon>Paracoccaceae</taxon>
        <taxon>Paracoccus</taxon>
    </lineage>
</organism>
<reference evidence="3 4" key="1">
    <citation type="submission" date="2016-10" db="EMBL/GenBank/DDBJ databases">
        <authorList>
            <person name="de Groot N.N."/>
        </authorList>
    </citation>
    <scope>NUCLEOTIDE SEQUENCE [LARGE SCALE GENOMIC DNA]</scope>
    <source>
        <strain evidence="3 4">DSM 8512</strain>
    </source>
</reference>
<evidence type="ECO:0000313" key="4">
    <source>
        <dbReference type="Proteomes" id="UP000199054"/>
    </source>
</evidence>
<proteinExistence type="predicted"/>
<accession>A0A1H8KWE8</accession>
<feature type="compositionally biased region" description="Low complexity" evidence="1">
    <location>
        <begin position="73"/>
        <end position="87"/>
    </location>
</feature>
<dbReference type="AlphaFoldDB" id="A0A1H8KWE8"/>
<keyword evidence="2" id="KW-1133">Transmembrane helix</keyword>
<keyword evidence="2" id="KW-0472">Membrane</keyword>
<dbReference type="Proteomes" id="UP000199054">
    <property type="component" value="Unassembled WGS sequence"/>
</dbReference>
<dbReference type="EMBL" id="FODE01000025">
    <property type="protein sequence ID" value="SEN97214.1"/>
    <property type="molecule type" value="Genomic_DNA"/>
</dbReference>
<feature type="transmembrane region" description="Helical" evidence="2">
    <location>
        <begin position="6"/>
        <end position="25"/>
    </location>
</feature>
<protein>
    <submittedName>
        <fullName evidence="3">Uncharacterized protein</fullName>
    </submittedName>
</protein>